<organism evidence="1 2">
    <name type="scientific">Paenibacillus solani</name>
    <dbReference type="NCBI Taxonomy" id="1705565"/>
    <lineage>
        <taxon>Bacteria</taxon>
        <taxon>Bacillati</taxon>
        <taxon>Bacillota</taxon>
        <taxon>Bacilli</taxon>
        <taxon>Bacillales</taxon>
        <taxon>Paenibacillaceae</taxon>
        <taxon>Paenibacillus</taxon>
    </lineage>
</organism>
<sequence length="398" mass="45342">MRNIPIIETEPIANPPSNLYERGKWYKRRGYLEQALESFKAATHTTSTDKGSQEWKEVDPSWLEYGLLSMRMRLFAKSEEAFRVVVQHSGTYAQEALNQWAALLLMKGMPDHLICERLLDETRNYNMVPSMVGKSMFYIGAYCYASLCFAKHKVIHPECSIQYAASLVMTGQIAEALQFIDRYGDPIKRPSEGTSEAIQLSRIGKLCRWSLTDSIPDRFIFKSETLELARTAISLNMVPIAEGLLPEQDTSAYYALICFLYYEGYRDLAISKMDQLEVLPLDGQDSFSKKLCFIAAENLYIHRKYHEAASLFEQLRLSDPLHEETRFGEAACYLQSTLISLSSRLEAQYASASASQEIKSHMNNVNAALHIVESTNWRTTWSPAQDRIENSKSKSILN</sequence>
<dbReference type="PATRIC" id="fig|1705565.3.peg.3001"/>
<reference evidence="2" key="1">
    <citation type="submission" date="2015-08" db="EMBL/GenBank/DDBJ databases">
        <title>Genome sequencing project for genomic taxonomy and phylogenomics of Bacillus-like bacteria.</title>
        <authorList>
            <person name="Liu B."/>
            <person name="Wang J."/>
            <person name="Zhu Y."/>
            <person name="Liu G."/>
            <person name="Chen Q."/>
            <person name="Chen Z."/>
            <person name="Lan J."/>
            <person name="Che J."/>
            <person name="Ge C."/>
            <person name="Shi H."/>
            <person name="Pan Z."/>
            <person name="Liu X."/>
        </authorList>
    </citation>
    <scope>NUCLEOTIDE SEQUENCE [LARGE SCALE GENOMIC DNA]</scope>
    <source>
        <strain evidence="2">FJAT-22460</strain>
    </source>
</reference>
<name>A0A0M1P3P5_9BACL</name>
<keyword evidence="2" id="KW-1185">Reference proteome</keyword>
<evidence type="ECO:0000313" key="1">
    <source>
        <dbReference type="EMBL" id="KOR88674.1"/>
    </source>
</evidence>
<dbReference type="EMBL" id="LIUT01000001">
    <property type="protein sequence ID" value="KOR88674.1"/>
    <property type="molecule type" value="Genomic_DNA"/>
</dbReference>
<gene>
    <name evidence="1" type="ORF">AM231_05535</name>
</gene>
<dbReference type="Proteomes" id="UP000036932">
    <property type="component" value="Unassembled WGS sequence"/>
</dbReference>
<dbReference type="AlphaFoldDB" id="A0A0M1P3P5"/>
<dbReference type="OrthoDB" id="2652551at2"/>
<dbReference type="Gene3D" id="1.25.40.10">
    <property type="entry name" value="Tetratricopeptide repeat domain"/>
    <property type="match status" value="1"/>
</dbReference>
<comment type="caution">
    <text evidence="1">The sequence shown here is derived from an EMBL/GenBank/DDBJ whole genome shotgun (WGS) entry which is preliminary data.</text>
</comment>
<dbReference type="SUPFAM" id="SSF48452">
    <property type="entry name" value="TPR-like"/>
    <property type="match status" value="1"/>
</dbReference>
<proteinExistence type="predicted"/>
<dbReference type="InterPro" id="IPR011990">
    <property type="entry name" value="TPR-like_helical_dom_sf"/>
</dbReference>
<evidence type="ECO:0000313" key="2">
    <source>
        <dbReference type="Proteomes" id="UP000036932"/>
    </source>
</evidence>
<accession>A0A0M1P3P5</accession>
<dbReference type="RefSeq" id="WP_054401623.1">
    <property type="nucleotide sequence ID" value="NZ_LIUT01000001.1"/>
</dbReference>
<protein>
    <submittedName>
        <fullName evidence="1">Uncharacterized protein</fullName>
    </submittedName>
</protein>